<keyword evidence="2" id="KW-0812">Transmembrane</keyword>
<dbReference type="AlphaFoldDB" id="A0A385SNB0"/>
<evidence type="ECO:0000313" key="4">
    <source>
        <dbReference type="EMBL" id="AYB31996.1"/>
    </source>
</evidence>
<dbReference type="NCBIfam" id="TIGR03779">
    <property type="entry name" value="Bac_Flav_CT_M"/>
    <property type="match status" value="1"/>
</dbReference>
<keyword evidence="2" id="KW-0472">Membrane</keyword>
<evidence type="ECO:0000256" key="2">
    <source>
        <dbReference type="SAM" id="Phobius"/>
    </source>
</evidence>
<accession>A0A385SNB0</accession>
<dbReference type="EMBL" id="CP032382">
    <property type="protein sequence ID" value="AYB31996.1"/>
    <property type="molecule type" value="Genomic_DNA"/>
</dbReference>
<dbReference type="Pfam" id="PF12508">
    <property type="entry name" value="Transposon_TraM"/>
    <property type="match status" value="1"/>
</dbReference>
<dbReference type="InterPro" id="IPR055407">
    <property type="entry name" value="TraM_C"/>
</dbReference>
<dbReference type="InterPro" id="IPR022187">
    <property type="entry name" value="Conjug_transposon_TraM"/>
</dbReference>
<protein>
    <submittedName>
        <fullName evidence="4">Conjugative transposon protein TraM</fullName>
    </submittedName>
</protein>
<feature type="transmembrane region" description="Helical" evidence="2">
    <location>
        <begin position="12"/>
        <end position="33"/>
    </location>
</feature>
<sequence>MKTHSQQFLQQRRFYMVLPLLVLPFITMIFWALGGGKGGEVQAQPVKSGLNMELPGAHFTKEDELWDKFSLYEQAKRDSLKMEEAKRNDPYYVMATLEGVNSSDTIPGESNLNTSLGTKDRYTQIDRDEKEITKKLELLTKQLKSEESRPLPAPASLTTTTPVEQLPTEPSIASEDVRQLEKMMQMMNEENSSDPEMQQMDGMLEKILDIQHPDRVRERIREQSLLHQQQVYRVETTPQADNISIMGNSPASLTTTDSIVTTPMAVSTQSQVGFYGLSDETGLESEEPNAIDAVIHDTQTVVAGSTVKMRLLADVYIHGELIEQGQFIYGVCSISGERLTIQITSIRDEHSLFPVALDAFDLDGLPGIYIPGAISRDVAKQATSQGIQDIQMYSMDNSLGVQAATAGIEAAKGLFSKKVKLIKVTLKAGYQILLKDKNASRV</sequence>
<dbReference type="RefSeq" id="WP_119755257.1">
    <property type="nucleotide sequence ID" value="NZ_CP032382.1"/>
</dbReference>
<dbReference type="Proteomes" id="UP000266183">
    <property type="component" value="Chromosome"/>
</dbReference>
<feature type="domain" description="Conjugative transposon TraM C-terminal" evidence="3">
    <location>
        <begin position="291"/>
        <end position="435"/>
    </location>
</feature>
<dbReference type="OrthoDB" id="1453786at2"/>
<evidence type="ECO:0000259" key="3">
    <source>
        <dbReference type="Pfam" id="PF12508"/>
    </source>
</evidence>
<reference evidence="5" key="1">
    <citation type="submission" date="2018-09" db="EMBL/GenBank/DDBJ databases">
        <title>Chryseolinea sp. KIS68-18 isolated from soil.</title>
        <authorList>
            <person name="Weon H.-Y."/>
            <person name="Kwon S.-W."/>
            <person name="Lee S.A."/>
        </authorList>
    </citation>
    <scope>NUCLEOTIDE SEQUENCE [LARGE SCALE GENOMIC DNA]</scope>
    <source>
        <strain evidence="5">KIS68-18</strain>
    </source>
</reference>
<proteinExistence type="predicted"/>
<organism evidence="4 5">
    <name type="scientific">Chryseolinea soli</name>
    <dbReference type="NCBI Taxonomy" id="2321403"/>
    <lineage>
        <taxon>Bacteria</taxon>
        <taxon>Pseudomonadati</taxon>
        <taxon>Bacteroidota</taxon>
        <taxon>Cytophagia</taxon>
        <taxon>Cytophagales</taxon>
        <taxon>Fulvivirgaceae</taxon>
        <taxon>Chryseolinea</taxon>
    </lineage>
</organism>
<keyword evidence="2" id="KW-1133">Transmembrane helix</keyword>
<evidence type="ECO:0000256" key="1">
    <source>
        <dbReference type="SAM" id="MobiDB-lite"/>
    </source>
</evidence>
<name>A0A385SNB0_9BACT</name>
<gene>
    <name evidence="4" type="primary">traM</name>
    <name evidence="4" type="ORF">D4L85_16120</name>
</gene>
<evidence type="ECO:0000313" key="5">
    <source>
        <dbReference type="Proteomes" id="UP000266183"/>
    </source>
</evidence>
<keyword evidence="5" id="KW-1185">Reference proteome</keyword>
<feature type="region of interest" description="Disordered" evidence="1">
    <location>
        <begin position="143"/>
        <end position="171"/>
    </location>
</feature>
<dbReference type="KEGG" id="chk:D4L85_16120"/>